<dbReference type="GO" id="GO:0004619">
    <property type="term" value="F:phosphoglycerate mutase activity"/>
    <property type="evidence" value="ECO:0007669"/>
    <property type="project" value="UniProtKB-EC"/>
</dbReference>
<dbReference type="EC" id="5.4.2.11" evidence="2"/>
<name>A0A0R1QLH9_9LACO</name>
<evidence type="ECO:0000256" key="5">
    <source>
        <dbReference type="PIRSR" id="PIRSR613078-2"/>
    </source>
</evidence>
<dbReference type="Pfam" id="PF00300">
    <property type="entry name" value="His_Phos_1"/>
    <property type="match status" value="1"/>
</dbReference>
<evidence type="ECO:0000256" key="3">
    <source>
        <dbReference type="ARBA" id="ARBA00023152"/>
    </source>
</evidence>
<dbReference type="CDD" id="cd07067">
    <property type="entry name" value="HP_PGM_like"/>
    <property type="match status" value="1"/>
</dbReference>
<keyword evidence="7" id="KW-1185">Reference proteome</keyword>
<comment type="caution">
    <text evidence="6">The sequence shown here is derived from an EMBL/GenBank/DDBJ whole genome shotgun (WGS) entry which is preliminary data.</text>
</comment>
<dbReference type="AlphaFoldDB" id="A0A0R1QLH9"/>
<evidence type="ECO:0000313" key="7">
    <source>
        <dbReference type="Proteomes" id="UP000050872"/>
    </source>
</evidence>
<keyword evidence="4" id="KW-0413">Isomerase</keyword>
<dbReference type="Gene3D" id="3.40.50.1240">
    <property type="entry name" value="Phosphoglycerate mutase-like"/>
    <property type="match status" value="1"/>
</dbReference>
<comment type="similarity">
    <text evidence="1">Belongs to the phosphoglycerate mutase family. BPG-dependent PGAM subfamily.</text>
</comment>
<evidence type="ECO:0000256" key="2">
    <source>
        <dbReference type="ARBA" id="ARBA00012028"/>
    </source>
</evidence>
<dbReference type="PATRIC" id="fig|1423770.3.peg.1507"/>
<protein>
    <recommendedName>
        <fullName evidence="2">phosphoglycerate mutase (2,3-diphosphoglycerate-dependent)</fullName>
        <ecNumber evidence="2">5.4.2.11</ecNumber>
    </recommendedName>
</protein>
<dbReference type="PANTHER" id="PTHR11931">
    <property type="entry name" value="PHOSPHOGLYCERATE MUTASE"/>
    <property type="match status" value="1"/>
</dbReference>
<dbReference type="InterPro" id="IPR029033">
    <property type="entry name" value="His_PPase_superfam"/>
</dbReference>
<gene>
    <name evidence="6" type="ORF">FD29_GL001468</name>
</gene>
<keyword evidence="3" id="KW-0324">Glycolysis</keyword>
<feature type="binding site" evidence="5">
    <location>
        <begin position="2"/>
        <end position="9"/>
    </location>
    <ligand>
        <name>substrate</name>
    </ligand>
</feature>
<evidence type="ECO:0000256" key="4">
    <source>
        <dbReference type="ARBA" id="ARBA00023235"/>
    </source>
</evidence>
<proteinExistence type="inferred from homology"/>
<accession>A0A0R1QLH9</accession>
<dbReference type="InterPro" id="IPR013078">
    <property type="entry name" value="His_Pase_superF_clade-1"/>
</dbReference>
<sequence length="83" mass="9529">MRHGQTLFNQLHKIQGACDSPLTQQSIDDAKKVGQYFKSAGLKFDHAYSSTQERASDTLELITDQPYQRLKGISEFLRQSLRR</sequence>
<dbReference type="EMBL" id="AZEZ01000099">
    <property type="protein sequence ID" value="KRL42818.1"/>
    <property type="molecule type" value="Genomic_DNA"/>
</dbReference>
<dbReference type="SUPFAM" id="SSF53254">
    <property type="entry name" value="Phosphoglycerate mutase-like"/>
    <property type="match status" value="1"/>
</dbReference>
<dbReference type="InterPro" id="IPR005952">
    <property type="entry name" value="Phosphogly_mut1"/>
</dbReference>
<dbReference type="SMART" id="SM00855">
    <property type="entry name" value="PGAM"/>
    <property type="match status" value="1"/>
</dbReference>
<feature type="binding site" evidence="5">
    <location>
        <position position="54"/>
    </location>
    <ligand>
        <name>substrate</name>
    </ligand>
</feature>
<dbReference type="Proteomes" id="UP000050872">
    <property type="component" value="Unassembled WGS sequence"/>
</dbReference>
<evidence type="ECO:0000313" key="6">
    <source>
        <dbReference type="EMBL" id="KRL42818.1"/>
    </source>
</evidence>
<evidence type="ECO:0000256" key="1">
    <source>
        <dbReference type="ARBA" id="ARBA00006717"/>
    </source>
</evidence>
<organism evidence="6 7">
    <name type="scientific">Companilactobacillus mindensis DSM 14500</name>
    <dbReference type="NCBI Taxonomy" id="1423770"/>
    <lineage>
        <taxon>Bacteria</taxon>
        <taxon>Bacillati</taxon>
        <taxon>Bacillota</taxon>
        <taxon>Bacilli</taxon>
        <taxon>Lactobacillales</taxon>
        <taxon>Lactobacillaceae</taxon>
        <taxon>Companilactobacillus</taxon>
    </lineage>
</organism>
<dbReference type="GO" id="GO:0006096">
    <property type="term" value="P:glycolytic process"/>
    <property type="evidence" value="ECO:0007669"/>
    <property type="project" value="UniProtKB-KW"/>
</dbReference>
<reference evidence="6 7" key="1">
    <citation type="journal article" date="2015" name="Genome Announc.">
        <title>Expanding the biotechnology potential of lactobacilli through comparative genomics of 213 strains and associated genera.</title>
        <authorList>
            <person name="Sun Z."/>
            <person name="Harris H.M."/>
            <person name="McCann A."/>
            <person name="Guo C."/>
            <person name="Argimon S."/>
            <person name="Zhang W."/>
            <person name="Yang X."/>
            <person name="Jeffery I.B."/>
            <person name="Cooney J.C."/>
            <person name="Kagawa T.F."/>
            <person name="Liu W."/>
            <person name="Song Y."/>
            <person name="Salvetti E."/>
            <person name="Wrobel A."/>
            <person name="Rasinkangas P."/>
            <person name="Parkhill J."/>
            <person name="Rea M.C."/>
            <person name="O'Sullivan O."/>
            <person name="Ritari J."/>
            <person name="Douillard F.P."/>
            <person name="Paul Ross R."/>
            <person name="Yang R."/>
            <person name="Briner A.E."/>
            <person name="Felis G.E."/>
            <person name="de Vos W.M."/>
            <person name="Barrangou R."/>
            <person name="Klaenhammer T.R."/>
            <person name="Caufield P.W."/>
            <person name="Cui Y."/>
            <person name="Zhang H."/>
            <person name="O'Toole P.W."/>
        </authorList>
    </citation>
    <scope>NUCLEOTIDE SEQUENCE [LARGE SCALE GENOMIC DNA]</scope>
    <source>
        <strain evidence="6 7">DSM 14500</strain>
    </source>
</reference>
<dbReference type="STRING" id="1423770.FD29_GL001468"/>